<gene>
    <name evidence="7" type="ORF">OU798_10595</name>
</gene>
<comment type="caution">
    <text evidence="7">The sequence shown here is derived from an EMBL/GenBank/DDBJ whole genome shotgun (WGS) entry which is preliminary data.</text>
</comment>
<dbReference type="Pfam" id="PF18942">
    <property type="entry name" value="DUF5689"/>
    <property type="match status" value="1"/>
</dbReference>
<dbReference type="InterPro" id="IPR007346">
    <property type="entry name" value="Endonuclease-I"/>
</dbReference>
<name>A0A9X3J7K6_9BACT</name>
<dbReference type="InterPro" id="IPR043744">
    <property type="entry name" value="DUF5689"/>
</dbReference>
<keyword evidence="2" id="KW-0540">Nuclease</keyword>
<dbReference type="SUPFAM" id="SSF54060">
    <property type="entry name" value="His-Me finger endonucleases"/>
    <property type="match status" value="1"/>
</dbReference>
<dbReference type="GO" id="GO:0016787">
    <property type="term" value="F:hydrolase activity"/>
    <property type="evidence" value="ECO:0007669"/>
    <property type="project" value="UniProtKB-KW"/>
</dbReference>
<dbReference type="Proteomes" id="UP001145087">
    <property type="component" value="Unassembled WGS sequence"/>
</dbReference>
<keyword evidence="8" id="KW-1185">Reference proteome</keyword>
<dbReference type="Pfam" id="PF04231">
    <property type="entry name" value="Endonuclease_1"/>
    <property type="match status" value="1"/>
</dbReference>
<evidence type="ECO:0000256" key="1">
    <source>
        <dbReference type="ARBA" id="ARBA00006429"/>
    </source>
</evidence>
<feature type="region of interest" description="Disordered" evidence="4">
    <location>
        <begin position="128"/>
        <end position="152"/>
    </location>
</feature>
<sequence>MHHSISWKKAVVITFLIYLNGILLAQPIGYYNGTENLSGEQLKSALHEIINDHVDFSYSRVRDIINYSDADPNNPNNVILFYTQESRNAAQYGSGGDYINREHVWAKSHGYFEDIRSMNGDAQNLRPADASVNEDRGNKDFDDVQPNGTRHPEATECWYSSNAWEPGPLTKGQVARILFYMATRYEGENGEIDLELVDKLSNYPLPQFGKLSTLLKWNNEYPPSDFERRRNERIYEIQQNRNPFVDNPDFANLIWNNGSLKNIKFSEFEMTPEKPAIGEDATISVGISSSTAPDSVLLFWGNTYDSNVNKAKMPLNSGKYSAQLTFNNVEAGETVYFLIQAFSGEDTANIRGSYIFPETISEEDLTQITDVQGTTLQSPLLGQEVTIAGRIAANFDNAVYIQQKGTTKRAGICVYNSLKTGNIGDSIIVKGTVAEYSSLTELADINYFVNFKNNDSITPQLINTQELGEDLEGMLVTIENVTFKDAGVRATDANTSFTFSDDYGESVLFSAWNSRLVGKKIPSGKVKLTGVVSEYNGSYQILARDINDFSSVITSAPLVSKSKNEVTIYPNPAGDQLNFSTTEEISSVEIFSANGQLKQQIKNPATSINTSGLTDGIYFITITTDENELIHKKFVISR</sequence>
<accession>A0A9X3J7K6</accession>
<evidence type="ECO:0000259" key="5">
    <source>
        <dbReference type="Pfam" id="PF18942"/>
    </source>
</evidence>
<reference evidence="7" key="1">
    <citation type="submission" date="2022-11" db="EMBL/GenBank/DDBJ databases">
        <title>Marilongibacter aestuarii gen. nov., sp. nov., isolated from tidal flat sediment.</title>
        <authorList>
            <person name="Jiayan W."/>
        </authorList>
    </citation>
    <scope>NUCLEOTIDE SEQUENCE</scope>
    <source>
        <strain evidence="7">Z1-6</strain>
    </source>
</reference>
<comment type="similarity">
    <text evidence="1">Belongs to the EndA/NucM nuclease family.</text>
</comment>
<dbReference type="RefSeq" id="WP_343333128.1">
    <property type="nucleotide sequence ID" value="NZ_JAPOHD010000020.1"/>
</dbReference>
<dbReference type="PANTHER" id="PTHR33607">
    <property type="entry name" value="ENDONUCLEASE-1"/>
    <property type="match status" value="1"/>
</dbReference>
<dbReference type="CDD" id="cd03524">
    <property type="entry name" value="RPA2_OBF_family"/>
    <property type="match status" value="1"/>
</dbReference>
<keyword evidence="7" id="KW-0255">Endonuclease</keyword>
<evidence type="ECO:0000256" key="3">
    <source>
        <dbReference type="ARBA" id="ARBA00022801"/>
    </source>
</evidence>
<dbReference type="PANTHER" id="PTHR33607:SF2">
    <property type="entry name" value="ENDONUCLEASE-1"/>
    <property type="match status" value="1"/>
</dbReference>
<evidence type="ECO:0000259" key="6">
    <source>
        <dbReference type="Pfam" id="PF18962"/>
    </source>
</evidence>
<proteinExistence type="inferred from homology"/>
<dbReference type="AlphaFoldDB" id="A0A9X3J7K6"/>
<feature type="compositionally biased region" description="Basic and acidic residues" evidence="4">
    <location>
        <begin position="133"/>
        <end position="142"/>
    </location>
</feature>
<dbReference type="GO" id="GO:0004519">
    <property type="term" value="F:endonuclease activity"/>
    <property type="evidence" value="ECO:0007669"/>
    <property type="project" value="UniProtKB-KW"/>
</dbReference>
<feature type="domain" description="DUF5689" evidence="5">
    <location>
        <begin position="394"/>
        <end position="548"/>
    </location>
</feature>
<organism evidence="7 8">
    <name type="scientific">Draconibacterium aestuarii</name>
    <dbReference type="NCBI Taxonomy" id="2998507"/>
    <lineage>
        <taxon>Bacteria</taxon>
        <taxon>Pseudomonadati</taxon>
        <taxon>Bacteroidota</taxon>
        <taxon>Bacteroidia</taxon>
        <taxon>Marinilabiliales</taxon>
        <taxon>Prolixibacteraceae</taxon>
        <taxon>Draconibacterium</taxon>
    </lineage>
</organism>
<protein>
    <submittedName>
        <fullName evidence="7">Endonuclease</fullName>
    </submittedName>
</protein>
<evidence type="ECO:0000256" key="4">
    <source>
        <dbReference type="SAM" id="MobiDB-lite"/>
    </source>
</evidence>
<evidence type="ECO:0000313" key="7">
    <source>
        <dbReference type="EMBL" id="MCY1720795.1"/>
    </source>
</evidence>
<evidence type="ECO:0000313" key="8">
    <source>
        <dbReference type="Proteomes" id="UP001145087"/>
    </source>
</evidence>
<feature type="domain" description="Secretion system C-terminal sorting" evidence="6">
    <location>
        <begin position="568"/>
        <end position="636"/>
    </location>
</feature>
<dbReference type="EMBL" id="JAPOHD010000020">
    <property type="protein sequence ID" value="MCY1720795.1"/>
    <property type="molecule type" value="Genomic_DNA"/>
</dbReference>
<dbReference type="NCBIfam" id="TIGR04183">
    <property type="entry name" value="Por_Secre_tail"/>
    <property type="match status" value="1"/>
</dbReference>
<dbReference type="InterPro" id="IPR044925">
    <property type="entry name" value="His-Me_finger_sf"/>
</dbReference>
<dbReference type="InterPro" id="IPR026444">
    <property type="entry name" value="Secre_tail"/>
</dbReference>
<evidence type="ECO:0000256" key="2">
    <source>
        <dbReference type="ARBA" id="ARBA00022722"/>
    </source>
</evidence>
<dbReference type="Pfam" id="PF18962">
    <property type="entry name" value="Por_Secre_tail"/>
    <property type="match status" value="1"/>
</dbReference>
<keyword evidence="3" id="KW-0378">Hydrolase</keyword>